<proteinExistence type="predicted"/>
<dbReference type="Proteomes" id="UP000192721">
    <property type="component" value="Unassembled WGS sequence"/>
</dbReference>
<sequence length="107" mass="11831">MRWHCWTVWRGIAPRRRGDVETDSGLVEWVLESGDPDKDATYLKALRGSHGGTAHRLREIRRLALVHGDGYRMNVERALSGEAPQLAAEMKNGGRADALAILGKGGR</sequence>
<reference evidence="1 2" key="1">
    <citation type="submission" date="2017-02" db="EMBL/GenBank/DDBJ databases">
        <title>Chromobacterium haemolyticum H5244.</title>
        <authorList>
            <person name="Gulvik C.A."/>
        </authorList>
    </citation>
    <scope>NUCLEOTIDE SEQUENCE [LARGE SCALE GENOMIC DNA]</scope>
    <source>
        <strain evidence="1 2">H5244</strain>
    </source>
</reference>
<organism evidence="1 2">
    <name type="scientific">Chromobacterium haemolyticum</name>
    <dbReference type="NCBI Taxonomy" id="394935"/>
    <lineage>
        <taxon>Bacteria</taxon>
        <taxon>Pseudomonadati</taxon>
        <taxon>Pseudomonadota</taxon>
        <taxon>Betaproteobacteria</taxon>
        <taxon>Neisseriales</taxon>
        <taxon>Chromobacteriaceae</taxon>
        <taxon>Chromobacterium</taxon>
    </lineage>
</organism>
<protein>
    <submittedName>
        <fullName evidence="1">Uncharacterized protein</fullName>
    </submittedName>
</protein>
<evidence type="ECO:0000313" key="2">
    <source>
        <dbReference type="Proteomes" id="UP000192721"/>
    </source>
</evidence>
<dbReference type="EMBL" id="MUKV01000045">
    <property type="protein sequence ID" value="OQS32576.1"/>
    <property type="molecule type" value="Genomic_DNA"/>
</dbReference>
<dbReference type="AlphaFoldDB" id="A0A1W0CCT9"/>
<name>A0A1W0CCT9_9NEIS</name>
<evidence type="ECO:0000313" key="1">
    <source>
        <dbReference type="EMBL" id="OQS32576.1"/>
    </source>
</evidence>
<accession>A0A1W0CCT9</accession>
<gene>
    <name evidence="1" type="ORF">B0T45_21480</name>
</gene>
<comment type="caution">
    <text evidence="1">The sequence shown here is derived from an EMBL/GenBank/DDBJ whole genome shotgun (WGS) entry which is preliminary data.</text>
</comment>